<feature type="transmembrane region" description="Helical" evidence="2">
    <location>
        <begin position="107"/>
        <end position="130"/>
    </location>
</feature>
<evidence type="ECO:0000313" key="3">
    <source>
        <dbReference type="EMBL" id="GIH29508.1"/>
    </source>
</evidence>
<comment type="caution">
    <text evidence="3">The sequence shown here is derived from an EMBL/GenBank/DDBJ whole genome shotgun (WGS) entry which is preliminary data.</text>
</comment>
<reference evidence="3" key="1">
    <citation type="submission" date="2021-01" db="EMBL/GenBank/DDBJ databases">
        <title>Whole genome shotgun sequence of Acrocarpospora phusangensis NBRC 108782.</title>
        <authorList>
            <person name="Komaki H."/>
            <person name="Tamura T."/>
        </authorList>
    </citation>
    <scope>NUCLEOTIDE SEQUENCE</scope>
    <source>
        <strain evidence="3">NBRC 108782</strain>
    </source>
</reference>
<keyword evidence="2" id="KW-1133">Transmembrane helix</keyword>
<evidence type="ECO:0000313" key="4">
    <source>
        <dbReference type="Proteomes" id="UP000640052"/>
    </source>
</evidence>
<dbReference type="Pfam" id="PF10935">
    <property type="entry name" value="DUF2637"/>
    <property type="match status" value="1"/>
</dbReference>
<evidence type="ECO:0008006" key="5">
    <source>
        <dbReference type="Google" id="ProtNLM"/>
    </source>
</evidence>
<feature type="region of interest" description="Disordered" evidence="1">
    <location>
        <begin position="419"/>
        <end position="521"/>
    </location>
</feature>
<dbReference type="InterPro" id="IPR021235">
    <property type="entry name" value="DUF2637"/>
</dbReference>
<feature type="transmembrane region" description="Helical" evidence="2">
    <location>
        <begin position="36"/>
        <end position="57"/>
    </location>
</feature>
<keyword evidence="2" id="KW-0472">Membrane</keyword>
<proteinExistence type="predicted"/>
<dbReference type="Proteomes" id="UP000640052">
    <property type="component" value="Unassembled WGS sequence"/>
</dbReference>
<keyword evidence="4" id="KW-1185">Reference proteome</keyword>
<evidence type="ECO:0000256" key="1">
    <source>
        <dbReference type="SAM" id="MobiDB-lite"/>
    </source>
</evidence>
<gene>
    <name evidence="3" type="ORF">Aph01nite_78180</name>
</gene>
<feature type="compositionally biased region" description="Polar residues" evidence="1">
    <location>
        <begin position="431"/>
        <end position="450"/>
    </location>
</feature>
<feature type="compositionally biased region" description="Low complexity" evidence="1">
    <location>
        <begin position="394"/>
        <end position="403"/>
    </location>
</feature>
<feature type="compositionally biased region" description="Basic and acidic residues" evidence="1">
    <location>
        <begin position="314"/>
        <end position="323"/>
    </location>
</feature>
<feature type="compositionally biased region" description="Acidic residues" evidence="1">
    <location>
        <begin position="169"/>
        <end position="178"/>
    </location>
</feature>
<feature type="compositionally biased region" description="Pro residues" evidence="1">
    <location>
        <begin position="240"/>
        <end position="249"/>
    </location>
</feature>
<keyword evidence="2" id="KW-0812">Transmembrane</keyword>
<organism evidence="3 4">
    <name type="scientific">Acrocarpospora phusangensis</name>
    <dbReference type="NCBI Taxonomy" id="1070424"/>
    <lineage>
        <taxon>Bacteria</taxon>
        <taxon>Bacillati</taxon>
        <taxon>Actinomycetota</taxon>
        <taxon>Actinomycetes</taxon>
        <taxon>Streptosporangiales</taxon>
        <taxon>Streptosporangiaceae</taxon>
        <taxon>Acrocarpospora</taxon>
    </lineage>
</organism>
<dbReference type="EMBL" id="BOOA01000131">
    <property type="protein sequence ID" value="GIH29508.1"/>
    <property type="molecule type" value="Genomic_DNA"/>
</dbReference>
<name>A0A919UT94_9ACTN</name>
<feature type="compositionally biased region" description="Acidic residues" evidence="1">
    <location>
        <begin position="292"/>
        <end position="301"/>
    </location>
</feature>
<accession>A0A919UT94</accession>
<feature type="transmembrane region" description="Helical" evidence="2">
    <location>
        <begin position="77"/>
        <end position="95"/>
    </location>
</feature>
<evidence type="ECO:0000256" key="2">
    <source>
        <dbReference type="SAM" id="Phobius"/>
    </source>
</evidence>
<dbReference type="AlphaFoldDB" id="A0A919UT94"/>
<feature type="transmembrane region" description="Helical" evidence="2">
    <location>
        <begin position="136"/>
        <end position="158"/>
    </location>
</feature>
<feature type="compositionally biased region" description="Low complexity" evidence="1">
    <location>
        <begin position="230"/>
        <end position="239"/>
    </location>
</feature>
<protein>
    <recommendedName>
        <fullName evidence="5">DUF2637 domain-containing protein</fullName>
    </recommendedName>
</protein>
<sequence length="521" mass="54858">MDATPPATAGQASRALSTRSAPAYRPAVIPQVLRRLAIGLAGLALAILAGAACVLSFDDLRELALQGRAEPRFAYLYPAGFDALLIVALISVPLLRSGRILVRIQVSAILVLLLAVAATATVATATGTTFEPRQVAITVALVPWVMLVIGLWLLLVLVKHTQARREDLNGDNEDDELVPFDKDDSRPITVPQADTVPSPVISPVRHTPPDAHISAEAAAPPDYAPPVPVSPVAETVAPPELAPPLPPVAEKPVPDEPDEPEPPRRPTRWGDLIRPNVGDVLVHPRRATPPADADEEPEPTPDDPAFADYANQDDPARTGERSETTASHSADDQADATYWASTPDHVPPPASETPNEEAASAQTPSKSADEELEDTQPHQTIPDDAETPRAVPVLASDDAASEALSRRYDEAAAQIAARFSGSPEKAAEESGTISGPSETAVISSPVSSGPSETAVTSSEVVEEGVDTQPIRKVRESPDPEHGVDAADAEELDLAARRQPYGADVPAPPSGRMRSTPLPPGD</sequence>
<feature type="compositionally biased region" description="Basic and acidic residues" evidence="1">
    <location>
        <begin position="472"/>
        <end position="484"/>
    </location>
</feature>
<feature type="region of interest" description="Disordered" evidence="1">
    <location>
        <begin position="169"/>
        <end position="407"/>
    </location>
</feature>